<dbReference type="InterPro" id="IPR015422">
    <property type="entry name" value="PyrdxlP-dep_Trfase_small"/>
</dbReference>
<evidence type="ECO:0000256" key="6">
    <source>
        <dbReference type="ARBA" id="ARBA00022898"/>
    </source>
</evidence>
<feature type="domain" description="Aminotransferase class I/classII large" evidence="7">
    <location>
        <begin position="32"/>
        <end position="396"/>
    </location>
</feature>
<reference evidence="8 9" key="1">
    <citation type="submission" date="2016-11" db="EMBL/GenBank/DDBJ databases">
        <title>Trade-off between light-utilization and light-protection in marine flavobacteria.</title>
        <authorList>
            <person name="Kumagai Y."/>
        </authorList>
    </citation>
    <scope>NUCLEOTIDE SEQUENCE [LARGE SCALE GENOMIC DNA]</scope>
    <source>
        <strain evidence="8 9">NBRC 107125</strain>
    </source>
</reference>
<dbReference type="GO" id="GO:0004838">
    <property type="term" value="F:L-tyrosine-2-oxoglutarate transaminase activity"/>
    <property type="evidence" value="ECO:0007669"/>
    <property type="project" value="TreeGrafter"/>
</dbReference>
<dbReference type="EMBL" id="CP019343">
    <property type="protein sequence ID" value="ARN75251.1"/>
    <property type="molecule type" value="Genomic_DNA"/>
</dbReference>
<dbReference type="Gene3D" id="3.90.1150.10">
    <property type="entry name" value="Aspartate Aminotransferase, domain 1"/>
    <property type="match status" value="1"/>
</dbReference>
<dbReference type="InterPro" id="IPR015421">
    <property type="entry name" value="PyrdxlP-dep_Trfase_major"/>
</dbReference>
<dbReference type="GO" id="GO:0004069">
    <property type="term" value="F:L-aspartate:2-oxoglutarate aminotransferase activity"/>
    <property type="evidence" value="ECO:0007669"/>
    <property type="project" value="TreeGrafter"/>
</dbReference>
<name>A0A1X9NDL8_9GAMM</name>
<dbReference type="GO" id="GO:0033585">
    <property type="term" value="P:L-phenylalanine biosynthetic process from chorismate via phenylpyruvate"/>
    <property type="evidence" value="ECO:0007669"/>
    <property type="project" value="TreeGrafter"/>
</dbReference>
<dbReference type="CDD" id="cd00609">
    <property type="entry name" value="AAT_like"/>
    <property type="match status" value="1"/>
</dbReference>
<sequence length="414" mass="46130">MDKALLGTGTFTGQDPIFRLLQQYRQDQRPYKLDLGIGVYRDHLNRSPIFAAIKQAEQWRVDNEEDKAYIGPLGDIAFCQAISELALGQTLAQTLSQRIAYAQTPGGVGALRLAFELLKSTNPDGTLWVSDTTWQVHHPIAEGAGLPVNTYAYYQRELGRLPFTDLLEQLMAAKAGDAILLQAGCHNPTGLDFSLEQWQLLAELCQQKQLLPVIDMAYHGLGAGLEIEQQGLQLMAKSLSELILCYTCSKNFGLYRDRTGMVMALSATPEHRPVLEQQWMQLATQHYFTPPAHGASLVKRILQQPALRTLWCEELEAIRQRLITIRLQLTKALSAAIPQRQWDFLLQGSGMFAMFPLSSVEILALQSHHAIYIVDNGRVNLSGINEKNLPVLVAAIAERITDTELEELENAAAI</sequence>
<evidence type="ECO:0000256" key="2">
    <source>
        <dbReference type="ARBA" id="ARBA00007441"/>
    </source>
</evidence>
<organism evidence="8 9">
    <name type="scientific">Oceanicoccus sagamiensis</name>
    <dbReference type="NCBI Taxonomy" id="716816"/>
    <lineage>
        <taxon>Bacteria</taxon>
        <taxon>Pseudomonadati</taxon>
        <taxon>Pseudomonadota</taxon>
        <taxon>Gammaproteobacteria</taxon>
        <taxon>Cellvibrionales</taxon>
        <taxon>Spongiibacteraceae</taxon>
        <taxon>Oceanicoccus</taxon>
    </lineage>
</organism>
<evidence type="ECO:0000313" key="9">
    <source>
        <dbReference type="Proteomes" id="UP000193450"/>
    </source>
</evidence>
<evidence type="ECO:0000256" key="5">
    <source>
        <dbReference type="ARBA" id="ARBA00022679"/>
    </source>
</evidence>
<dbReference type="Proteomes" id="UP000193450">
    <property type="component" value="Chromosome"/>
</dbReference>
<dbReference type="STRING" id="716816.BST96_14690"/>
<evidence type="ECO:0000256" key="4">
    <source>
        <dbReference type="ARBA" id="ARBA00022576"/>
    </source>
</evidence>
<dbReference type="InterPro" id="IPR000796">
    <property type="entry name" value="Asp_trans"/>
</dbReference>
<dbReference type="NCBIfam" id="NF006719">
    <property type="entry name" value="PRK09257.1"/>
    <property type="match status" value="1"/>
</dbReference>
<dbReference type="InterPro" id="IPR015424">
    <property type="entry name" value="PyrdxlP-dep_Trfase"/>
</dbReference>
<evidence type="ECO:0000256" key="1">
    <source>
        <dbReference type="ARBA" id="ARBA00001933"/>
    </source>
</evidence>
<keyword evidence="5" id="KW-0808">Transferase</keyword>
<dbReference type="Gene3D" id="3.40.640.10">
    <property type="entry name" value="Type I PLP-dependent aspartate aminotransferase-like (Major domain)"/>
    <property type="match status" value="1"/>
</dbReference>
<protein>
    <recommendedName>
        <fullName evidence="7">Aminotransferase class I/classII large domain-containing protein</fullName>
    </recommendedName>
</protein>
<evidence type="ECO:0000313" key="8">
    <source>
        <dbReference type="EMBL" id="ARN75251.1"/>
    </source>
</evidence>
<dbReference type="OrthoDB" id="9766445at2"/>
<gene>
    <name evidence="8" type="ORF">BST96_14690</name>
</gene>
<accession>A0A1X9NDL8</accession>
<keyword evidence="9" id="KW-1185">Reference proteome</keyword>
<dbReference type="RefSeq" id="WP_085759427.1">
    <property type="nucleotide sequence ID" value="NZ_CP019343.1"/>
</dbReference>
<keyword evidence="6" id="KW-0663">Pyridoxal phosphate</keyword>
<dbReference type="GO" id="GO:0042802">
    <property type="term" value="F:identical protein binding"/>
    <property type="evidence" value="ECO:0007669"/>
    <property type="project" value="TreeGrafter"/>
</dbReference>
<evidence type="ECO:0000259" key="7">
    <source>
        <dbReference type="Pfam" id="PF00155"/>
    </source>
</evidence>
<comment type="subunit">
    <text evidence="3">Homodimer.</text>
</comment>
<evidence type="ECO:0000256" key="3">
    <source>
        <dbReference type="ARBA" id="ARBA00011738"/>
    </source>
</evidence>
<dbReference type="PRINTS" id="PR00799">
    <property type="entry name" value="TRANSAMINASE"/>
</dbReference>
<dbReference type="AlphaFoldDB" id="A0A1X9NDL8"/>
<dbReference type="Pfam" id="PF00155">
    <property type="entry name" value="Aminotran_1_2"/>
    <property type="match status" value="1"/>
</dbReference>
<dbReference type="GO" id="GO:0005829">
    <property type="term" value="C:cytosol"/>
    <property type="evidence" value="ECO:0007669"/>
    <property type="project" value="TreeGrafter"/>
</dbReference>
<comment type="cofactor">
    <cofactor evidence="1">
        <name>pyridoxal 5'-phosphate</name>
        <dbReference type="ChEBI" id="CHEBI:597326"/>
    </cofactor>
</comment>
<dbReference type="InterPro" id="IPR004839">
    <property type="entry name" value="Aminotransferase_I/II_large"/>
</dbReference>
<keyword evidence="4" id="KW-0032">Aminotransferase</keyword>
<proteinExistence type="inferred from homology"/>
<dbReference type="PANTHER" id="PTHR11879:SF22">
    <property type="entry name" value="ASPARTATE AMINOTRANSFERASE, MITOCHONDRIAL"/>
    <property type="match status" value="1"/>
</dbReference>
<dbReference type="SUPFAM" id="SSF53383">
    <property type="entry name" value="PLP-dependent transferases"/>
    <property type="match status" value="1"/>
</dbReference>
<dbReference type="KEGG" id="osg:BST96_14690"/>
<comment type="similarity">
    <text evidence="2">Belongs to the class-I pyridoxal-phosphate-dependent aminotransferase family.</text>
</comment>
<dbReference type="PANTHER" id="PTHR11879">
    <property type="entry name" value="ASPARTATE AMINOTRANSFERASE"/>
    <property type="match status" value="1"/>
</dbReference>
<dbReference type="GO" id="GO:0030170">
    <property type="term" value="F:pyridoxal phosphate binding"/>
    <property type="evidence" value="ECO:0007669"/>
    <property type="project" value="InterPro"/>
</dbReference>